<keyword evidence="11" id="KW-0472">Membrane</keyword>
<dbReference type="Gene3D" id="2.60.40.10">
    <property type="entry name" value="Immunoglobulins"/>
    <property type="match status" value="1"/>
</dbReference>
<dbReference type="EC" id="3.2.1.41" evidence="7"/>
<dbReference type="SUPFAM" id="SSF81296">
    <property type="entry name" value="E set domains"/>
    <property type="match status" value="1"/>
</dbReference>
<dbReference type="InterPro" id="IPR013783">
    <property type="entry name" value="Ig-like_fold"/>
</dbReference>
<dbReference type="InterPro" id="IPR049117">
    <property type="entry name" value="pulA_all-beta"/>
</dbReference>
<dbReference type="InterPro" id="IPR013784">
    <property type="entry name" value="Carb-bd-like_fold"/>
</dbReference>
<dbReference type="GO" id="GO:0051060">
    <property type="term" value="F:pullulanase activity"/>
    <property type="evidence" value="ECO:0007669"/>
    <property type="project" value="UniProtKB-EC"/>
</dbReference>
<evidence type="ECO:0000256" key="9">
    <source>
        <dbReference type="ARBA" id="ARBA00031076"/>
    </source>
</evidence>
<dbReference type="SUPFAM" id="SSF49452">
    <property type="entry name" value="Starch-binding domain-like"/>
    <property type="match status" value="2"/>
</dbReference>
<dbReference type="InterPro" id="IPR014756">
    <property type="entry name" value="Ig_E-set"/>
</dbReference>
<feature type="region of interest" description="Disordered" evidence="10">
    <location>
        <begin position="995"/>
        <end position="1028"/>
    </location>
</feature>
<dbReference type="CDD" id="cd10315">
    <property type="entry name" value="CBM41_pullulanase"/>
    <property type="match status" value="2"/>
</dbReference>
<dbReference type="InterPro" id="IPR013780">
    <property type="entry name" value="Glyco_hydro_b"/>
</dbReference>
<comment type="catalytic activity">
    <reaction evidence="6">
        <text>Hydrolysis of (1-&gt;6)-alpha-D-glucosidic linkages in pullulan, amylopectin and glycogen, and in the alpha- and beta-limit dextrins of amylopectin and glycogen.</text>
        <dbReference type="EC" id="3.2.1.41"/>
    </reaction>
</comment>
<evidence type="ECO:0000256" key="8">
    <source>
        <dbReference type="ARBA" id="ARBA00029618"/>
    </source>
</evidence>
<sequence>MKKRKVFSWLIVIVFIVSLIQMPIFTSASLENESVFIKIRYSREDSNYDGWNLWVWEEDKEGKRVDFIGDDSEGKFAVVETSKDAGKLGFIIRKSVQGNDWAEKVFNDDKYVELNKGDTEVVVNQNGSEPTLSERKIKSDFDKVTVNLNYFRFDGNYTDWDVWGWLGSNAGQGYPFVESNFGRVSSMSYDNVGADDKIGFIIRKSDWSQKDWESDRFINKVYANNDGLINAYVVQGEGTVYYSEKDVVKDPKITFAKIDTLKDITFKTNFKLPSKDILNKVTLTKDNNNLEIESVTVNDNLMEGAIKVRENLDLNSKYQLSIEGFNGKEVSLGKIYDSEEFAELYTYSGTLGANYSKDKTRFVLWAPTATEVKLALYGKSGSNYTNSAEEVLAMTKGENGIWYIEKAGDLNGLYYNYLVTIDGKVNEVTDPYAKAVGVNGNRGMVIDLASTNPEGWENDTKPELVDPTDSIIYEMHIRDFSIDENSGVTLEYKGKYNGVWQSGTTIPGSDVKTGVDHLKELGVTTVHILPTFDHRSIDETKLDTKQYNWGYDPQNYNVPEGSYSSDPYAGEIRIKEFKEMVQELHKSGIRVVMDVVYNHTGATLDSNLNLAVPDYYYRQNSQGGFSNGSGCGNETASERSMVRKLIVDSVVYWAKEYHIDGFRFDLMGLHDIDTMKEIRTELDKIDRTILIYGEGWTGGDSPLSSEDAAIKANTTKYGNMQIAAFSDDIRDGIKGHVFSATAPAFVNGGEGFEETIKFGIVAATENSQVDYSKVANGTKAWANQPYQTINYASAHDNLTLWDKLQTTNPNASEEEVLLMNKMSAAIVYTSQGIPFMQAGEEFARTKINPDGSFNENSYNAPDSVNKIDWKRKVEYSDLNNYYKGLISLRKSHKSFRMNTTEDIQNNLKFIDVEDKNLVAYTLDGTNVGDSWDNIAVVFNANNEAKEVTLPGEDWVVVVDQNNAGIEKLATIEGSKVTIPAQTSYVLVDKSSFDEGEIDNGEDSDKPSEDTDNNKVEGNNSSNPSKTGDETSVLPIVIILLVSGLAVGVFAKKKRSLSK</sequence>
<dbReference type="Gene3D" id="3.20.20.80">
    <property type="entry name" value="Glycosidases"/>
    <property type="match status" value="1"/>
</dbReference>
<dbReference type="InterPro" id="IPR006047">
    <property type="entry name" value="GH13_cat_dom"/>
</dbReference>
<dbReference type="eggNOG" id="COG1523">
    <property type="taxonomic scope" value="Bacteria"/>
</dbReference>
<evidence type="ECO:0000313" key="13">
    <source>
        <dbReference type="EMBL" id="OBY11778.1"/>
    </source>
</evidence>
<dbReference type="SUPFAM" id="SSF51011">
    <property type="entry name" value="Glycosyl hydrolase domain"/>
    <property type="match status" value="1"/>
</dbReference>
<evidence type="ECO:0000259" key="12">
    <source>
        <dbReference type="SMART" id="SM00642"/>
    </source>
</evidence>
<dbReference type="InterPro" id="IPR011840">
    <property type="entry name" value="PulA_typeI"/>
</dbReference>
<dbReference type="Pfam" id="PF21653">
    <property type="entry name" value="pulA_all-beta"/>
    <property type="match status" value="1"/>
</dbReference>
<organism evidence="13 14">
    <name type="scientific">Clostridium paraputrificum</name>
    <dbReference type="NCBI Taxonomy" id="29363"/>
    <lineage>
        <taxon>Bacteria</taxon>
        <taxon>Bacillati</taxon>
        <taxon>Bacillota</taxon>
        <taxon>Clostridia</taxon>
        <taxon>Eubacteriales</taxon>
        <taxon>Clostridiaceae</taxon>
        <taxon>Clostridium</taxon>
    </lineage>
</organism>
<dbReference type="Pfam" id="PF02922">
    <property type="entry name" value="CBM_48"/>
    <property type="match status" value="1"/>
</dbReference>
<evidence type="ECO:0000256" key="3">
    <source>
        <dbReference type="ARBA" id="ARBA00022801"/>
    </source>
</evidence>
<dbReference type="CDD" id="cd11341">
    <property type="entry name" value="AmyAc_Pullulanase_LD-like"/>
    <property type="match status" value="1"/>
</dbReference>
<dbReference type="SUPFAM" id="SSF51445">
    <property type="entry name" value="(Trans)glycosidases"/>
    <property type="match status" value="1"/>
</dbReference>
<dbReference type="InterPro" id="IPR017853">
    <property type="entry name" value="GH"/>
</dbReference>
<dbReference type="Gene3D" id="2.60.40.1110">
    <property type="match status" value="2"/>
</dbReference>
<dbReference type="GO" id="GO:0005975">
    <property type="term" value="P:carbohydrate metabolic process"/>
    <property type="evidence" value="ECO:0007669"/>
    <property type="project" value="InterPro"/>
</dbReference>
<proteinExistence type="inferred from homology"/>
<keyword evidence="4" id="KW-0106">Calcium</keyword>
<feature type="compositionally biased region" description="Basic and acidic residues" evidence="10">
    <location>
        <begin position="1002"/>
        <end position="1014"/>
    </location>
</feature>
<dbReference type="AlphaFoldDB" id="A0A1B8RSG9"/>
<reference evidence="13 14" key="1">
    <citation type="submission" date="2016-06" db="EMBL/GenBank/DDBJ databases">
        <authorList>
            <person name="Kjaerup R.B."/>
            <person name="Dalgaard T.S."/>
            <person name="Juul-Madsen H.R."/>
        </authorList>
    </citation>
    <scope>NUCLEOTIDE SEQUENCE [LARGE SCALE GENOMIC DNA]</scope>
    <source>
        <strain evidence="13 14">373-A1</strain>
    </source>
</reference>
<feature type="transmembrane region" description="Helical" evidence="11">
    <location>
        <begin position="1031"/>
        <end position="1050"/>
    </location>
</feature>
<protein>
    <recommendedName>
        <fullName evidence="7">pullulanase</fullName>
        <ecNumber evidence="7">3.2.1.41</ecNumber>
    </recommendedName>
    <alternativeName>
        <fullName evidence="8">Alpha-dextrin endo-1,6-alpha-glucosidase</fullName>
    </alternativeName>
    <alternativeName>
        <fullName evidence="9">Pullulan 6-glucanohydrolase</fullName>
    </alternativeName>
</protein>
<evidence type="ECO:0000256" key="11">
    <source>
        <dbReference type="SAM" id="Phobius"/>
    </source>
</evidence>
<dbReference type="Pfam" id="PF03714">
    <property type="entry name" value="PUD"/>
    <property type="match status" value="2"/>
</dbReference>
<evidence type="ECO:0000256" key="4">
    <source>
        <dbReference type="ARBA" id="ARBA00022837"/>
    </source>
</evidence>
<dbReference type="PANTHER" id="PTHR43002">
    <property type="entry name" value="GLYCOGEN DEBRANCHING ENZYME"/>
    <property type="match status" value="1"/>
</dbReference>
<dbReference type="NCBIfam" id="TIGR02104">
    <property type="entry name" value="pulA_typeI"/>
    <property type="match status" value="1"/>
</dbReference>
<evidence type="ECO:0000256" key="1">
    <source>
        <dbReference type="ARBA" id="ARBA00008061"/>
    </source>
</evidence>
<dbReference type="GO" id="GO:0030246">
    <property type="term" value="F:carbohydrate binding"/>
    <property type="evidence" value="ECO:0007669"/>
    <property type="project" value="InterPro"/>
</dbReference>
<evidence type="ECO:0000256" key="7">
    <source>
        <dbReference type="ARBA" id="ARBA00024062"/>
    </source>
</evidence>
<keyword evidence="11" id="KW-1133">Transmembrane helix</keyword>
<evidence type="ECO:0000256" key="6">
    <source>
        <dbReference type="ARBA" id="ARBA00023965"/>
    </source>
</evidence>
<comment type="similarity">
    <text evidence="1">Belongs to the glycosyl hydrolase 13 family.</text>
</comment>
<dbReference type="NCBIfam" id="TIGR01167">
    <property type="entry name" value="LPXTG_anchor"/>
    <property type="match status" value="1"/>
</dbReference>
<gene>
    <name evidence="13" type="ORF">CP373A1_02325</name>
</gene>
<feature type="domain" description="Glycosyl hydrolase family 13 catalytic" evidence="12">
    <location>
        <begin position="474"/>
        <end position="889"/>
    </location>
</feature>
<dbReference type="CDD" id="cd02860">
    <property type="entry name" value="E_set_Pullulanase"/>
    <property type="match status" value="1"/>
</dbReference>
<evidence type="ECO:0000256" key="5">
    <source>
        <dbReference type="ARBA" id="ARBA00023295"/>
    </source>
</evidence>
<comment type="caution">
    <text evidence="13">The sequence shown here is derived from an EMBL/GenBank/DDBJ whole genome shotgun (WGS) entry which is preliminary data.</text>
</comment>
<keyword evidence="5" id="KW-0326">Glycosidase</keyword>
<keyword evidence="11" id="KW-0812">Transmembrane</keyword>
<keyword evidence="3" id="KW-0378">Hydrolase</keyword>
<name>A0A1B8RSG9_9CLOT</name>
<keyword evidence="2" id="KW-0732">Signal</keyword>
<evidence type="ECO:0000256" key="2">
    <source>
        <dbReference type="ARBA" id="ARBA00022729"/>
    </source>
</evidence>
<evidence type="ECO:0000313" key="14">
    <source>
        <dbReference type="Proteomes" id="UP000092714"/>
    </source>
</evidence>
<dbReference type="Gene3D" id="2.60.40.1180">
    <property type="entry name" value="Golgi alpha-mannosidase II"/>
    <property type="match status" value="1"/>
</dbReference>
<dbReference type="InterPro" id="IPR004193">
    <property type="entry name" value="Glyco_hydro_13_N"/>
</dbReference>
<accession>A0A1B8RSG9</accession>
<dbReference type="EMBL" id="MAPZ01000010">
    <property type="protein sequence ID" value="OBY11778.1"/>
    <property type="molecule type" value="Genomic_DNA"/>
</dbReference>
<dbReference type="SMART" id="SM00642">
    <property type="entry name" value="Aamy"/>
    <property type="match status" value="1"/>
</dbReference>
<keyword evidence="14" id="KW-1185">Reference proteome</keyword>
<dbReference type="Pfam" id="PF00128">
    <property type="entry name" value="Alpha-amylase"/>
    <property type="match status" value="1"/>
</dbReference>
<dbReference type="InterPro" id="IPR005323">
    <property type="entry name" value="CBM41_pullulanase"/>
</dbReference>
<evidence type="ECO:0000256" key="10">
    <source>
        <dbReference type="SAM" id="MobiDB-lite"/>
    </source>
</evidence>
<dbReference type="Proteomes" id="UP000092714">
    <property type="component" value="Unassembled WGS sequence"/>
</dbReference>
<feature type="compositionally biased region" description="Polar residues" evidence="10">
    <location>
        <begin position="1015"/>
        <end position="1025"/>
    </location>
</feature>